<comment type="caution">
    <text evidence="8">The sequence shown here is derived from an EMBL/GenBank/DDBJ whole genome shotgun (WGS) entry which is preliminary data.</text>
</comment>
<evidence type="ECO:0000259" key="7">
    <source>
        <dbReference type="Pfam" id="PF02683"/>
    </source>
</evidence>
<dbReference type="InterPro" id="IPR035671">
    <property type="entry name" value="DsbD_gamma"/>
</dbReference>
<dbReference type="EMBL" id="QOHL01000011">
    <property type="protein sequence ID" value="RZB12660.1"/>
    <property type="molecule type" value="Genomic_DNA"/>
</dbReference>
<evidence type="ECO:0000313" key="9">
    <source>
        <dbReference type="Proteomes" id="UP000293377"/>
    </source>
</evidence>
<keyword evidence="3" id="KW-0201">Cytochrome c-type biogenesis</keyword>
<dbReference type="GO" id="GO:0016020">
    <property type="term" value="C:membrane"/>
    <property type="evidence" value="ECO:0007669"/>
    <property type="project" value="UniProtKB-SubCell"/>
</dbReference>
<feature type="transmembrane region" description="Helical" evidence="6">
    <location>
        <begin position="56"/>
        <end position="78"/>
    </location>
</feature>
<sequence>MFFSVNVDLIYILISALLGGIILNCMPCVFPVLSLKIMSLIKSARYKKKMSVKGEGLSYTLGVMTSMFVLSSVLLMLRHFGHLVSWGYQMQSPMLITLLMYIMFLMGLSFSGFYDFPFIFPNLNGINTKREGLIGSFFVGVLSTFIATPCTVPFMVSAVTVALNQPSAYSLLIFQVLGFGMALPYLLLSFFPGLLKILPKPGRWMEILQRFLAFPLYFSAAWLLCILVKQKGTEILFTVLSCAILFVMGIWIMKLVKSCKPVSKFVICLCLLLLTTSPLYFKSVKEFVMQNKEPKRITTMEFSQTKLDQLLKEKKTVLLSVGADWCLTCKVNEQVFQLSTVQALFAKKNVYYMKGDLTTKNPEVTAYIDQLDKNSIPLYVLYVGGVKVKVLPQVLSEKTVIDIIKQYVE</sequence>
<keyword evidence="5 6" id="KW-0472">Membrane</keyword>
<dbReference type="InterPro" id="IPR036249">
    <property type="entry name" value="Thioredoxin-like_sf"/>
</dbReference>
<dbReference type="SUPFAM" id="SSF52833">
    <property type="entry name" value="Thioredoxin-like"/>
    <property type="match status" value="1"/>
</dbReference>
<evidence type="ECO:0000313" key="8">
    <source>
        <dbReference type="EMBL" id="RZB12660.1"/>
    </source>
</evidence>
<feature type="transmembrane region" description="Helical" evidence="6">
    <location>
        <begin position="12"/>
        <end position="35"/>
    </location>
</feature>
<dbReference type="Proteomes" id="UP000293377">
    <property type="component" value="Unassembled WGS sequence"/>
</dbReference>
<feature type="transmembrane region" description="Helical" evidence="6">
    <location>
        <begin position="98"/>
        <end position="120"/>
    </location>
</feature>
<keyword evidence="2 6" id="KW-0812">Transmembrane</keyword>
<reference evidence="8 9" key="1">
    <citation type="submission" date="2018-06" db="EMBL/GenBank/DDBJ databases">
        <title>Complete Genome Sequence of Ehrlichia minasensis Isolated From Cattle.</title>
        <authorList>
            <person name="Aguiar D.M."/>
            <person name="Araujo J.P.A.Jr."/>
            <person name="Nakazato L."/>
            <person name="Bard E."/>
            <person name="Cabezas-Cruz A."/>
        </authorList>
    </citation>
    <scope>NUCLEOTIDE SEQUENCE [LARGE SCALE GENOMIC DNA]</scope>
    <source>
        <strain evidence="8 9">B11</strain>
    </source>
</reference>
<organism evidence="8 9">
    <name type="scientific">Ehrlichia minasensis</name>
    <dbReference type="NCBI Taxonomy" id="1242993"/>
    <lineage>
        <taxon>Bacteria</taxon>
        <taxon>Pseudomonadati</taxon>
        <taxon>Pseudomonadota</taxon>
        <taxon>Alphaproteobacteria</taxon>
        <taxon>Rickettsiales</taxon>
        <taxon>Anaplasmataceae</taxon>
        <taxon>Ehrlichia</taxon>
    </lineage>
</organism>
<feature type="transmembrane region" description="Helical" evidence="6">
    <location>
        <begin position="132"/>
        <end position="156"/>
    </location>
</feature>
<feature type="transmembrane region" description="Helical" evidence="6">
    <location>
        <begin position="265"/>
        <end position="281"/>
    </location>
</feature>
<dbReference type="InterPro" id="IPR003834">
    <property type="entry name" value="Cyt_c_assmbl_TM_dom"/>
</dbReference>
<evidence type="ECO:0000256" key="4">
    <source>
        <dbReference type="ARBA" id="ARBA00022989"/>
    </source>
</evidence>
<feature type="transmembrane region" description="Helical" evidence="6">
    <location>
        <begin position="235"/>
        <end position="253"/>
    </location>
</feature>
<dbReference type="Gene3D" id="3.40.30.10">
    <property type="entry name" value="Glutaredoxin"/>
    <property type="match status" value="1"/>
</dbReference>
<dbReference type="OrthoDB" id="9811036at2"/>
<feature type="transmembrane region" description="Helical" evidence="6">
    <location>
        <begin position="211"/>
        <end position="229"/>
    </location>
</feature>
<feature type="transmembrane region" description="Helical" evidence="6">
    <location>
        <begin position="168"/>
        <end position="191"/>
    </location>
</feature>
<keyword evidence="9" id="KW-1185">Reference proteome</keyword>
<dbReference type="GO" id="GO:0015035">
    <property type="term" value="F:protein-disulfide reductase activity"/>
    <property type="evidence" value="ECO:0007669"/>
    <property type="project" value="TreeGrafter"/>
</dbReference>
<feature type="domain" description="Cytochrome C biogenesis protein transmembrane" evidence="7">
    <location>
        <begin position="11"/>
        <end position="224"/>
    </location>
</feature>
<comment type="subcellular location">
    <subcellularLocation>
        <location evidence="1">Membrane</location>
        <topology evidence="1">Multi-pass membrane protein</topology>
    </subcellularLocation>
</comment>
<dbReference type="Pfam" id="PF13899">
    <property type="entry name" value="Thioredoxin_7"/>
    <property type="match status" value="1"/>
</dbReference>
<dbReference type="PANTHER" id="PTHR32234:SF3">
    <property type="entry name" value="SUPPRESSION OF COPPER SENSITIVITY PROTEIN"/>
    <property type="match status" value="1"/>
</dbReference>
<dbReference type="GO" id="GO:0045454">
    <property type="term" value="P:cell redox homeostasis"/>
    <property type="evidence" value="ECO:0007669"/>
    <property type="project" value="TreeGrafter"/>
</dbReference>
<dbReference type="STRING" id="1242993.ehr_00105"/>
<proteinExistence type="predicted"/>
<dbReference type="PANTHER" id="PTHR32234">
    <property type="entry name" value="THIOL:DISULFIDE INTERCHANGE PROTEIN DSBD"/>
    <property type="match status" value="1"/>
</dbReference>
<dbReference type="GO" id="GO:0017004">
    <property type="term" value="P:cytochrome complex assembly"/>
    <property type="evidence" value="ECO:0007669"/>
    <property type="project" value="UniProtKB-KW"/>
</dbReference>
<evidence type="ECO:0000256" key="3">
    <source>
        <dbReference type="ARBA" id="ARBA00022748"/>
    </source>
</evidence>
<evidence type="ECO:0000256" key="5">
    <source>
        <dbReference type="ARBA" id="ARBA00023136"/>
    </source>
</evidence>
<dbReference type="AlphaFoldDB" id="A0A4Q6I5U3"/>
<evidence type="ECO:0000256" key="2">
    <source>
        <dbReference type="ARBA" id="ARBA00022692"/>
    </source>
</evidence>
<evidence type="ECO:0000256" key="1">
    <source>
        <dbReference type="ARBA" id="ARBA00004141"/>
    </source>
</evidence>
<keyword evidence="4 6" id="KW-1133">Transmembrane helix</keyword>
<dbReference type="CDD" id="cd02953">
    <property type="entry name" value="DsbDgamma"/>
    <property type="match status" value="1"/>
</dbReference>
<protein>
    <submittedName>
        <fullName evidence="8">Thiol:disulfide interchange protein</fullName>
    </submittedName>
</protein>
<name>A0A4Q6I5U3_9RICK</name>
<accession>A0A4Q6I5U3</accession>
<evidence type="ECO:0000256" key="6">
    <source>
        <dbReference type="SAM" id="Phobius"/>
    </source>
</evidence>
<dbReference type="Pfam" id="PF02683">
    <property type="entry name" value="DsbD_TM"/>
    <property type="match status" value="1"/>
</dbReference>
<gene>
    <name evidence="8" type="ORF">DRF75_02870</name>
</gene>